<comment type="similarity">
    <text evidence="1">Belongs to the FGGY kinase family.</text>
</comment>
<dbReference type="CDD" id="cd07770">
    <property type="entry name" value="ASKHA_NBD_FGGY_GntK"/>
    <property type="match status" value="1"/>
</dbReference>
<accession>A0A926DEW3</accession>
<dbReference type="PANTHER" id="PTHR43095">
    <property type="entry name" value="SUGAR KINASE"/>
    <property type="match status" value="1"/>
</dbReference>
<evidence type="ECO:0008006" key="8">
    <source>
        <dbReference type="Google" id="ProtNLM"/>
    </source>
</evidence>
<evidence type="ECO:0000259" key="5">
    <source>
        <dbReference type="Pfam" id="PF02782"/>
    </source>
</evidence>
<name>A0A926DEW3_9FIRM</name>
<dbReference type="RefSeq" id="WP_249299795.1">
    <property type="nucleotide sequence ID" value="NZ_JACRSP010000002.1"/>
</dbReference>
<feature type="domain" description="Carbohydrate kinase FGGY N-terminal" evidence="4">
    <location>
        <begin position="3"/>
        <end position="237"/>
    </location>
</feature>
<dbReference type="InterPro" id="IPR018485">
    <property type="entry name" value="FGGY_C"/>
</dbReference>
<sequence>MLVLALESSTSSAKGMLYDSERGIVGVEQMKYDAADCAIGSMDTEGAFRATMKIGRKLAAGREIAAIALGGIWHSIAVCDAALNPVTPTYTWEFAGAAQICADIRCDEAFSQELYRRTGCMPHYCYPRHTLQYLKEQGLDLSDKLFVTQGAYHFYRMTGQFCETVSTQCGTGVVNIHTLDYDEDTLGYLGLRREQFGRLVNYRDVSALSEQAAGMLGLKPGIPVVPAHPDGALNQIGNYANFAGQMTLSVGTSAALRTVADRPTFGSRNQLWCYYGVNSWVSGAAISGACNCLNWFSNTCLGGTHTLAELDAMADGVRETPVFLPFLFGERCPGWQNGARAGFYDLRPEHTLGSLYRAIEMGVLFNLRQCYDAVLGENGEPENIIVSGGITNSAQWTQMLADILGRELRVVSNPDASCAGAVALALHTVGCLEDINGFKADFELSRTVEPNEKMFDYYRQQYDRYLAEYAKMGEEFTVCAVK</sequence>
<dbReference type="GO" id="GO:0016301">
    <property type="term" value="F:kinase activity"/>
    <property type="evidence" value="ECO:0007669"/>
    <property type="project" value="UniProtKB-KW"/>
</dbReference>
<gene>
    <name evidence="6" type="ORF">H8695_04960</name>
</gene>
<dbReference type="InterPro" id="IPR050406">
    <property type="entry name" value="FGGY_Carb_Kinase"/>
</dbReference>
<dbReference type="InterPro" id="IPR043129">
    <property type="entry name" value="ATPase_NBD"/>
</dbReference>
<evidence type="ECO:0000313" key="7">
    <source>
        <dbReference type="Proteomes" id="UP000620366"/>
    </source>
</evidence>
<dbReference type="InterPro" id="IPR000577">
    <property type="entry name" value="Carb_kinase_FGGY"/>
</dbReference>
<keyword evidence="7" id="KW-1185">Reference proteome</keyword>
<comment type="caution">
    <text evidence="6">The sequence shown here is derived from an EMBL/GenBank/DDBJ whole genome shotgun (WGS) entry which is preliminary data.</text>
</comment>
<keyword evidence="3" id="KW-0418">Kinase</keyword>
<dbReference type="PIRSF" id="PIRSF000538">
    <property type="entry name" value="GlpK"/>
    <property type="match status" value="1"/>
</dbReference>
<dbReference type="Pfam" id="PF00370">
    <property type="entry name" value="FGGY_N"/>
    <property type="match status" value="1"/>
</dbReference>
<dbReference type="SUPFAM" id="SSF53067">
    <property type="entry name" value="Actin-like ATPase domain"/>
    <property type="match status" value="2"/>
</dbReference>
<dbReference type="AlphaFoldDB" id="A0A926DEW3"/>
<reference evidence="6" key="1">
    <citation type="submission" date="2020-08" db="EMBL/GenBank/DDBJ databases">
        <title>Genome public.</title>
        <authorList>
            <person name="Liu C."/>
            <person name="Sun Q."/>
        </authorList>
    </citation>
    <scope>NUCLEOTIDE SEQUENCE</scope>
    <source>
        <strain evidence="6">BX7</strain>
    </source>
</reference>
<evidence type="ECO:0000256" key="1">
    <source>
        <dbReference type="ARBA" id="ARBA00009156"/>
    </source>
</evidence>
<proteinExistence type="inferred from homology"/>
<dbReference type="Proteomes" id="UP000620366">
    <property type="component" value="Unassembled WGS sequence"/>
</dbReference>
<evidence type="ECO:0000259" key="4">
    <source>
        <dbReference type="Pfam" id="PF00370"/>
    </source>
</evidence>
<keyword evidence="2" id="KW-0808">Transferase</keyword>
<dbReference type="EMBL" id="JACRSP010000002">
    <property type="protein sequence ID" value="MBC8536039.1"/>
    <property type="molecule type" value="Genomic_DNA"/>
</dbReference>
<dbReference type="GO" id="GO:0005975">
    <property type="term" value="P:carbohydrate metabolic process"/>
    <property type="evidence" value="ECO:0007669"/>
    <property type="project" value="InterPro"/>
</dbReference>
<dbReference type="Gene3D" id="3.30.420.40">
    <property type="match status" value="2"/>
</dbReference>
<evidence type="ECO:0000256" key="2">
    <source>
        <dbReference type="ARBA" id="ARBA00022679"/>
    </source>
</evidence>
<dbReference type="Pfam" id="PF02782">
    <property type="entry name" value="FGGY_C"/>
    <property type="match status" value="1"/>
</dbReference>
<organism evidence="6 7">
    <name type="scientific">Feifania hominis</name>
    <dbReference type="NCBI Taxonomy" id="2763660"/>
    <lineage>
        <taxon>Bacteria</taxon>
        <taxon>Bacillati</taxon>
        <taxon>Bacillota</taxon>
        <taxon>Clostridia</taxon>
        <taxon>Eubacteriales</taxon>
        <taxon>Feifaniaceae</taxon>
        <taxon>Feifania</taxon>
    </lineage>
</organism>
<dbReference type="InterPro" id="IPR018484">
    <property type="entry name" value="FGGY_N"/>
</dbReference>
<evidence type="ECO:0000313" key="6">
    <source>
        <dbReference type="EMBL" id="MBC8536039.1"/>
    </source>
</evidence>
<dbReference type="PANTHER" id="PTHR43095:SF2">
    <property type="entry name" value="GLUCONOKINASE"/>
    <property type="match status" value="1"/>
</dbReference>
<evidence type="ECO:0000256" key="3">
    <source>
        <dbReference type="ARBA" id="ARBA00022777"/>
    </source>
</evidence>
<feature type="domain" description="Carbohydrate kinase FGGY C-terminal" evidence="5">
    <location>
        <begin position="247"/>
        <end position="427"/>
    </location>
</feature>
<protein>
    <recommendedName>
        <fullName evidence="8">Xylulose kinase</fullName>
    </recommendedName>
</protein>